<dbReference type="OrthoDB" id="196131at2759"/>
<evidence type="ECO:0000259" key="9">
    <source>
        <dbReference type="PROSITE" id="PS50158"/>
    </source>
</evidence>
<dbReference type="PROSITE" id="PS50158">
    <property type="entry name" value="ZF_CCHC"/>
    <property type="match status" value="3"/>
</dbReference>
<dbReference type="FunFam" id="3.40.50.300:FF:000079">
    <property type="entry name" value="probable ATP-dependent RNA helicase DDX17"/>
    <property type="match status" value="1"/>
</dbReference>
<evidence type="ECO:0000313" key="14">
    <source>
        <dbReference type="EMBL" id="KAF4690900.1"/>
    </source>
</evidence>
<keyword evidence="6" id="KW-0479">Metal-binding</keyword>
<dbReference type="Gene3D" id="3.40.50.300">
    <property type="entry name" value="P-loop containing nucleotide triphosphate hydrolases"/>
    <property type="match status" value="2"/>
</dbReference>
<dbReference type="InterPro" id="IPR027417">
    <property type="entry name" value="P-loop_NTPase"/>
</dbReference>
<dbReference type="CDD" id="cd22387">
    <property type="entry name" value="KH-I_DDX46_like"/>
    <property type="match status" value="1"/>
</dbReference>
<dbReference type="GO" id="GO:0016787">
    <property type="term" value="F:hydrolase activity"/>
    <property type="evidence" value="ECO:0007669"/>
    <property type="project" value="UniProtKB-KW"/>
</dbReference>
<keyword evidence="6" id="KW-0863">Zinc-finger</keyword>
<feature type="region of interest" description="Disordered" evidence="8">
    <location>
        <begin position="984"/>
        <end position="1059"/>
    </location>
</feature>
<dbReference type="SUPFAM" id="SSF57756">
    <property type="entry name" value="Retrovirus zinc finger-like domains"/>
    <property type="match status" value="1"/>
</dbReference>
<dbReference type="InterPro" id="IPR024161">
    <property type="entry name" value="Znf_nanos-typ"/>
</dbReference>
<protein>
    <recommendedName>
        <fullName evidence="1">RNA helicase</fullName>
        <ecNumber evidence="1">3.6.4.13</ecNumber>
    </recommendedName>
</protein>
<feature type="region of interest" description="Disordered" evidence="8">
    <location>
        <begin position="932"/>
        <end position="963"/>
    </location>
</feature>
<feature type="region of interest" description="Disordered" evidence="8">
    <location>
        <begin position="1274"/>
        <end position="1349"/>
    </location>
</feature>
<name>A0A7J6P560_PEROL</name>
<feature type="compositionally biased region" description="Polar residues" evidence="8">
    <location>
        <begin position="933"/>
        <end position="944"/>
    </location>
</feature>
<evidence type="ECO:0000256" key="8">
    <source>
        <dbReference type="SAM" id="MobiDB-lite"/>
    </source>
</evidence>
<keyword evidence="2" id="KW-0547">Nucleotide-binding</keyword>
<dbReference type="Gene3D" id="4.10.60.10">
    <property type="entry name" value="Zinc finger, CCHC-type"/>
    <property type="match status" value="1"/>
</dbReference>
<dbReference type="SMART" id="SM00487">
    <property type="entry name" value="DEXDc"/>
    <property type="match status" value="1"/>
</dbReference>
<feature type="domain" description="CCHC-type" evidence="9">
    <location>
        <begin position="1520"/>
        <end position="1533"/>
    </location>
</feature>
<dbReference type="CDD" id="cd18787">
    <property type="entry name" value="SF2_C_DEAD"/>
    <property type="match status" value="1"/>
</dbReference>
<gene>
    <name evidence="14" type="primary">DDX46</name>
    <name evidence="14" type="ORF">FOZ60_016735</name>
</gene>
<dbReference type="PROSITE" id="PS51194">
    <property type="entry name" value="HELICASE_CTER"/>
    <property type="match status" value="1"/>
</dbReference>
<feature type="region of interest" description="Disordered" evidence="8">
    <location>
        <begin position="140"/>
        <end position="179"/>
    </location>
</feature>
<feature type="compositionally biased region" description="Low complexity" evidence="8">
    <location>
        <begin position="984"/>
        <end position="1004"/>
    </location>
</feature>
<feature type="domain" description="CCHC-type" evidence="9">
    <location>
        <begin position="1456"/>
        <end position="1471"/>
    </location>
</feature>
<feature type="compositionally biased region" description="Basic residues" evidence="8">
    <location>
        <begin position="8"/>
        <end position="28"/>
    </location>
</feature>
<organism evidence="14 15">
    <name type="scientific">Perkinsus olseni</name>
    <name type="common">Perkinsus atlanticus</name>
    <dbReference type="NCBI Taxonomy" id="32597"/>
    <lineage>
        <taxon>Eukaryota</taxon>
        <taxon>Sar</taxon>
        <taxon>Alveolata</taxon>
        <taxon>Perkinsozoa</taxon>
        <taxon>Perkinsea</taxon>
        <taxon>Perkinsida</taxon>
        <taxon>Perkinsidae</taxon>
        <taxon>Perkinsus</taxon>
    </lineage>
</organism>
<dbReference type="Pfam" id="PF00270">
    <property type="entry name" value="DEAD"/>
    <property type="match status" value="1"/>
</dbReference>
<feature type="region of interest" description="Disordered" evidence="8">
    <location>
        <begin position="314"/>
        <end position="345"/>
    </location>
</feature>
<dbReference type="EMBL" id="JABANP010000090">
    <property type="protein sequence ID" value="KAF4690900.1"/>
    <property type="molecule type" value="Genomic_DNA"/>
</dbReference>
<dbReference type="InterPro" id="IPR014014">
    <property type="entry name" value="RNA_helicase_DEAD_Q_motif"/>
</dbReference>
<feature type="region of interest" description="Disordered" evidence="8">
    <location>
        <begin position="395"/>
        <end position="433"/>
    </location>
</feature>
<feature type="domain" description="DEAD-box RNA helicase Q" evidence="12">
    <location>
        <begin position="520"/>
        <end position="548"/>
    </location>
</feature>
<dbReference type="PROSITE" id="PS51192">
    <property type="entry name" value="HELICASE_ATP_BIND_1"/>
    <property type="match status" value="1"/>
</dbReference>
<dbReference type="InterPro" id="IPR001878">
    <property type="entry name" value="Znf_CCHC"/>
</dbReference>
<dbReference type="InterPro" id="IPR001650">
    <property type="entry name" value="Helicase_C-like"/>
</dbReference>
<evidence type="ECO:0000256" key="6">
    <source>
        <dbReference type="PROSITE-ProRule" id="PRU00047"/>
    </source>
</evidence>
<keyword evidence="5" id="KW-0067">ATP-binding</keyword>
<evidence type="ECO:0000256" key="1">
    <source>
        <dbReference type="ARBA" id="ARBA00012552"/>
    </source>
</evidence>
<keyword evidence="6" id="KW-0862">Zinc</keyword>
<evidence type="ECO:0000259" key="11">
    <source>
        <dbReference type="PROSITE" id="PS51194"/>
    </source>
</evidence>
<dbReference type="GO" id="GO:0003723">
    <property type="term" value="F:RNA binding"/>
    <property type="evidence" value="ECO:0007669"/>
    <property type="project" value="InterPro"/>
</dbReference>
<evidence type="ECO:0000259" key="13">
    <source>
        <dbReference type="PROSITE" id="PS51522"/>
    </source>
</evidence>
<feature type="domain" description="CCHC-type" evidence="9">
    <location>
        <begin position="1433"/>
        <end position="1449"/>
    </location>
</feature>
<dbReference type="PROSITE" id="PS51195">
    <property type="entry name" value="Q_MOTIF"/>
    <property type="match status" value="1"/>
</dbReference>
<dbReference type="PANTHER" id="PTHR47958">
    <property type="entry name" value="ATP-DEPENDENT RNA HELICASE DBP3"/>
    <property type="match status" value="1"/>
</dbReference>
<dbReference type="GO" id="GO:0008270">
    <property type="term" value="F:zinc ion binding"/>
    <property type="evidence" value="ECO:0007669"/>
    <property type="project" value="UniProtKB-KW"/>
</dbReference>
<feature type="compositionally biased region" description="Basic and acidic residues" evidence="8">
    <location>
        <begin position="421"/>
        <end position="433"/>
    </location>
</feature>
<dbReference type="InterPro" id="IPR011545">
    <property type="entry name" value="DEAD/DEAH_box_helicase_dom"/>
</dbReference>
<dbReference type="InterPro" id="IPR036612">
    <property type="entry name" value="KH_dom_type_1_sf"/>
</dbReference>
<evidence type="ECO:0000256" key="7">
    <source>
        <dbReference type="PROSITE-ProRule" id="PRU00552"/>
    </source>
</evidence>
<dbReference type="GO" id="GO:0003724">
    <property type="term" value="F:RNA helicase activity"/>
    <property type="evidence" value="ECO:0007669"/>
    <property type="project" value="UniProtKB-EC"/>
</dbReference>
<dbReference type="GO" id="GO:0005524">
    <property type="term" value="F:ATP binding"/>
    <property type="evidence" value="ECO:0007669"/>
    <property type="project" value="UniProtKB-KW"/>
</dbReference>
<proteinExistence type="predicted"/>
<feature type="compositionally biased region" description="Basic and acidic residues" evidence="8">
    <location>
        <begin position="945"/>
        <end position="963"/>
    </location>
</feature>
<feature type="compositionally biased region" description="Acidic residues" evidence="8">
    <location>
        <begin position="395"/>
        <end position="420"/>
    </location>
</feature>
<feature type="compositionally biased region" description="Pro residues" evidence="8">
    <location>
        <begin position="1005"/>
        <end position="1058"/>
    </location>
</feature>
<evidence type="ECO:0000256" key="2">
    <source>
        <dbReference type="ARBA" id="ARBA00022741"/>
    </source>
</evidence>
<feature type="region of interest" description="Disordered" evidence="8">
    <location>
        <begin position="1546"/>
        <end position="1570"/>
    </location>
</feature>
<evidence type="ECO:0000259" key="10">
    <source>
        <dbReference type="PROSITE" id="PS51192"/>
    </source>
</evidence>
<dbReference type="Pfam" id="PF00271">
    <property type="entry name" value="Helicase_C"/>
    <property type="match status" value="1"/>
</dbReference>
<evidence type="ECO:0000259" key="12">
    <source>
        <dbReference type="PROSITE" id="PS51195"/>
    </source>
</evidence>
<feature type="domain" description="Helicase ATP-binding" evidence="10">
    <location>
        <begin position="551"/>
        <end position="729"/>
    </location>
</feature>
<dbReference type="InterPro" id="IPR014001">
    <property type="entry name" value="Helicase_ATP-bd"/>
</dbReference>
<sequence>MGRDRRSSSTHHRHHEHGHHSRSPRRSSKALTADEKEFLRAQNRKEDEGRREGSILRSFWRVRVVVVIDGVVVVVIDALDVAIGVGAEMTIVHPGGEGEAVATGRRVMRMRVEATEIDIGTAVGSPAALLRRPQLRHLEERSVRGSAKEGSASAKGGGSGEETPGEASPSAESNKVMDKREERRKRLMQLLKGAVIKDPLGQEKRVVLQPWQDDELEIDEEDAKKPAVFGLDAVGSVATSILRAEGVKPGGETKEEEEEEDPLDKYMEELTAKTGVTVGGGAAAAAAAAGLSVMDAAMQNNTINLDEIEELAKAEQQKVKGGDADADGEKPAVKEEGVVEDGDDEDDDAYYEAFRMAMKESQKESENVKQIFAPVYEKEEELAPAKPEVFYDEEHDAADDNEDTSSSSSDDESDDDDEHTEGEKLVEGESEKNKTAIVVKPEIKEDDISRMSYFELAKQFVSKKELPPVDHSKIEYYPIKKNLYKQVREISNMPEHEVAQLRQSNGDIRVRGKHCPRPIKSFAMAGLDVRILRMLERKGITTPFPIQMQAIPALLCGRDVIAIAPTGSGKTLAYLLPMVRHVMAQPPLFYNEGPIGLVIAPTRELALQINDQAEALCHAVSLKCACAYGGGVMGPQLSKLKAGCHILVATPGRLIDVLTLSNGKVTNLRRVSTVTLDEADRMFDMGFEPQISMVLRNINPARQTCMFSATFPPHVEGLARQSLHKPVEVVIGDPGSAAANVKQQVVVVRDEEERFNHLLKLLGEWADHGSILVFFTKQDEVDGMYMRLLDYGYACLTLHGGQDQQDRDGTIDDFKKRKPPPANILLATSVAARGLDVKHCICVINYTPPDHAEDYVGKEVGRTGRAGNVGFAYTLINSSTEGEYASELVEVLKAASQEVPADLVILAQNNQVSISAGLVAKKRGGFGGRGFTFESSELSRNQQQRKVEMDQAKAEADGTRLDKLKKEEEAGRTMTAAQAAASAAAKAGVQSQQKAPATAATSAKPAPPPGPPPPGQARKPPPPPGPPPKKAAPPLPKGPPPPGARKKAPPPPKVPPPAAKTIVASEAQAAVAAAKNYKAPPPKQGAPPVVRNGGNASSIVAVAAQATRPWPCWVGDRDSFAEQLAAAAASVGDIQVARTKASADEVVEELEINDYPQLARAKVSNRELRGGIEERTGCRLQIKGQFYQQNAYVPPGCRKLYIEIIGNSAVACQRAKAECRDVCEEWAKTTLNIPQGRLMRTNMPQRKRRKLDCIMPVMRDESCFVLRKGEGCGGASVGASKEDGKAKQSVVERKKGVKRSRKGDDIGDKRGKGKGGKGATTTAASTVEGDEIKPVAGGEGPLFFEDSQGDSDIDTRIQQQQQGQQPKYQGKWRAVPPTRYYSESDGNFEAEARSAEEIRISSHGDKNYPGFKHHVEACSICGSEDHSGRCFGRRCNACFKEGHLMKDCPLLLRDRRRCNLCGQLGHLRKDCVLLEYRRTLGLNTSSHGCSCNLECIACGGIHTDGTLNCSPCPRMKILWCTRCGDTGHHAWECEVFPMGVKVALASSGGRGHHHHGGKGGGGRRNGKGRR</sequence>
<dbReference type="Proteomes" id="UP000541610">
    <property type="component" value="Unassembled WGS sequence"/>
</dbReference>
<evidence type="ECO:0000256" key="5">
    <source>
        <dbReference type="ARBA" id="ARBA00022840"/>
    </source>
</evidence>
<feature type="region of interest" description="Disordered" evidence="8">
    <location>
        <begin position="1"/>
        <end position="33"/>
    </location>
</feature>
<dbReference type="EC" id="3.6.4.13" evidence="1"/>
<dbReference type="SUPFAM" id="SSF52540">
    <property type="entry name" value="P-loop containing nucleoside triphosphate hydrolases"/>
    <property type="match status" value="2"/>
</dbReference>
<keyword evidence="3" id="KW-0378">Hydrolase</keyword>
<evidence type="ECO:0000313" key="15">
    <source>
        <dbReference type="Proteomes" id="UP000541610"/>
    </source>
</evidence>
<dbReference type="SMART" id="SM00490">
    <property type="entry name" value="HELICc"/>
    <property type="match status" value="1"/>
</dbReference>
<dbReference type="PROSITE" id="PS51522">
    <property type="entry name" value="ZF_NANOS"/>
    <property type="match status" value="1"/>
</dbReference>
<keyword evidence="4 14" id="KW-0347">Helicase</keyword>
<accession>A0A7J6P560</accession>
<feature type="compositionally biased region" description="Basic and acidic residues" evidence="8">
    <location>
        <begin position="1280"/>
        <end position="1294"/>
    </location>
</feature>
<evidence type="ECO:0000256" key="3">
    <source>
        <dbReference type="ARBA" id="ARBA00022801"/>
    </source>
</evidence>
<dbReference type="InterPro" id="IPR036875">
    <property type="entry name" value="Znf_CCHC_sf"/>
</dbReference>
<feature type="domain" description="Nanos-type" evidence="13">
    <location>
        <begin position="1426"/>
        <end position="1473"/>
    </location>
</feature>
<dbReference type="SMART" id="SM00343">
    <property type="entry name" value="ZnF_C2HC"/>
    <property type="match status" value="3"/>
</dbReference>
<evidence type="ECO:0000256" key="4">
    <source>
        <dbReference type="ARBA" id="ARBA00022806"/>
    </source>
</evidence>
<feature type="short sequence motif" description="Q motif" evidence="7">
    <location>
        <begin position="520"/>
        <end position="548"/>
    </location>
</feature>
<dbReference type="SUPFAM" id="SSF54791">
    <property type="entry name" value="Eukaryotic type KH-domain (KH-domain type I)"/>
    <property type="match status" value="1"/>
</dbReference>
<feature type="compositionally biased region" description="Basic and acidic residues" evidence="8">
    <location>
        <begin position="314"/>
        <end position="337"/>
    </location>
</feature>
<comment type="caution">
    <text evidence="14">The sequence shown here is derived from an EMBL/GenBank/DDBJ whole genome shotgun (WGS) entry which is preliminary data.</text>
</comment>
<feature type="domain" description="Helicase C-terminal" evidence="11">
    <location>
        <begin position="740"/>
        <end position="907"/>
    </location>
</feature>
<reference evidence="14 15" key="1">
    <citation type="submission" date="2020-04" db="EMBL/GenBank/DDBJ databases">
        <title>Perkinsus olseni comparative genomics.</title>
        <authorList>
            <person name="Bogema D.R."/>
        </authorList>
    </citation>
    <scope>NUCLEOTIDE SEQUENCE [LARGE SCALE GENOMIC DNA]</scope>
    <source>
        <strain evidence="14">00978-12</strain>
    </source>
</reference>